<dbReference type="InterPro" id="IPR002698">
    <property type="entry name" value="FTHF_cligase"/>
</dbReference>
<evidence type="ECO:0000313" key="6">
    <source>
        <dbReference type="EMBL" id="AUX25646.1"/>
    </source>
</evidence>
<sequence>MDDDRSMAPEIEAALRHRAKVELRKRARALRNSFPRDAILERSRRIQRALAELPTVAAARRVALFYPMDDRNEVDLRELDPVLRGRGVQVAYPAIDPESRVMTFRFVADPGAMQERGLGFREPDPADEEATSLDVIVVPALQIDPRGHRIGYGAGFYDRTLPRFCPPAHAVGVAFDFQLIAEVPATDDDVPLDTIVTDARVLAADPV</sequence>
<dbReference type="PANTHER" id="PTHR23407">
    <property type="entry name" value="ATPASE INHIBITOR/5-FORMYLTETRAHYDROFOLATE CYCLO-LIGASE"/>
    <property type="match status" value="1"/>
</dbReference>
<organism evidence="6 7">
    <name type="scientific">Sorangium cellulosum</name>
    <name type="common">Polyangium cellulosum</name>
    <dbReference type="NCBI Taxonomy" id="56"/>
    <lineage>
        <taxon>Bacteria</taxon>
        <taxon>Pseudomonadati</taxon>
        <taxon>Myxococcota</taxon>
        <taxon>Polyangia</taxon>
        <taxon>Polyangiales</taxon>
        <taxon>Polyangiaceae</taxon>
        <taxon>Sorangium</taxon>
    </lineage>
</organism>
<gene>
    <name evidence="6" type="ORF">SOCEGT47_061950</name>
</gene>
<evidence type="ECO:0000256" key="5">
    <source>
        <dbReference type="RuleBase" id="RU361279"/>
    </source>
</evidence>
<dbReference type="InterPro" id="IPR024185">
    <property type="entry name" value="FTHF_cligase-like_sf"/>
</dbReference>
<comment type="cofactor">
    <cofactor evidence="5">
        <name>Mg(2+)</name>
        <dbReference type="ChEBI" id="CHEBI:18420"/>
    </cofactor>
</comment>
<dbReference type="NCBIfam" id="TIGR02727">
    <property type="entry name" value="MTHFS_bact"/>
    <property type="match status" value="1"/>
</dbReference>
<dbReference type="GO" id="GO:0030272">
    <property type="term" value="F:5-formyltetrahydrofolate cyclo-ligase activity"/>
    <property type="evidence" value="ECO:0007669"/>
    <property type="project" value="UniProtKB-EC"/>
</dbReference>
<dbReference type="PIRSF" id="PIRSF006806">
    <property type="entry name" value="FTHF_cligase"/>
    <property type="match status" value="1"/>
</dbReference>
<keyword evidence="5" id="KW-0460">Magnesium</keyword>
<dbReference type="InterPro" id="IPR037171">
    <property type="entry name" value="NagB/RpiA_transferase-like"/>
</dbReference>
<reference evidence="6 7" key="1">
    <citation type="submission" date="2015-09" db="EMBL/GenBank/DDBJ databases">
        <title>Sorangium comparison.</title>
        <authorList>
            <person name="Zaburannyi N."/>
            <person name="Bunk B."/>
            <person name="Overmann J."/>
            <person name="Mueller R."/>
        </authorList>
    </citation>
    <scope>NUCLEOTIDE SEQUENCE [LARGE SCALE GENOMIC DNA]</scope>
    <source>
        <strain evidence="6 7">So ceGT47</strain>
    </source>
</reference>
<evidence type="ECO:0000256" key="3">
    <source>
        <dbReference type="ARBA" id="ARBA00022840"/>
    </source>
</evidence>
<proteinExistence type="inferred from homology"/>
<dbReference type="GO" id="GO:0035999">
    <property type="term" value="P:tetrahydrofolate interconversion"/>
    <property type="evidence" value="ECO:0007669"/>
    <property type="project" value="TreeGrafter"/>
</dbReference>
<dbReference type="PANTHER" id="PTHR23407:SF1">
    <property type="entry name" value="5-FORMYLTETRAHYDROFOLATE CYCLO-LIGASE"/>
    <property type="match status" value="1"/>
</dbReference>
<keyword evidence="3 4" id="KW-0067">ATP-binding</keyword>
<dbReference type="Proteomes" id="UP000295781">
    <property type="component" value="Chromosome"/>
</dbReference>
<feature type="binding site" evidence="4">
    <location>
        <begin position="149"/>
        <end position="157"/>
    </location>
    <ligand>
        <name>ATP</name>
        <dbReference type="ChEBI" id="CHEBI:30616"/>
    </ligand>
</feature>
<dbReference type="GO" id="GO:0005524">
    <property type="term" value="F:ATP binding"/>
    <property type="evidence" value="ECO:0007669"/>
    <property type="project" value="UniProtKB-KW"/>
</dbReference>
<comment type="catalytic activity">
    <reaction evidence="5">
        <text>(6S)-5-formyl-5,6,7,8-tetrahydrofolate + ATP = (6R)-5,10-methenyltetrahydrofolate + ADP + phosphate</text>
        <dbReference type="Rhea" id="RHEA:10488"/>
        <dbReference type="ChEBI" id="CHEBI:30616"/>
        <dbReference type="ChEBI" id="CHEBI:43474"/>
        <dbReference type="ChEBI" id="CHEBI:57455"/>
        <dbReference type="ChEBI" id="CHEBI:57457"/>
        <dbReference type="ChEBI" id="CHEBI:456216"/>
        <dbReference type="EC" id="6.3.3.2"/>
    </reaction>
</comment>
<dbReference type="GO" id="GO:0009396">
    <property type="term" value="P:folic acid-containing compound biosynthetic process"/>
    <property type="evidence" value="ECO:0007669"/>
    <property type="project" value="TreeGrafter"/>
</dbReference>
<evidence type="ECO:0000313" key="7">
    <source>
        <dbReference type="Proteomes" id="UP000295781"/>
    </source>
</evidence>
<keyword evidence="6" id="KW-0436">Ligase</keyword>
<evidence type="ECO:0000256" key="2">
    <source>
        <dbReference type="ARBA" id="ARBA00022741"/>
    </source>
</evidence>
<comment type="similarity">
    <text evidence="1 5">Belongs to the 5-formyltetrahydrofolate cyclo-ligase family.</text>
</comment>
<evidence type="ECO:0000256" key="4">
    <source>
        <dbReference type="PIRSR" id="PIRSR006806-1"/>
    </source>
</evidence>
<dbReference type="RefSeq" id="WP_242515389.1">
    <property type="nucleotide sequence ID" value="NZ_CP012670.1"/>
</dbReference>
<feature type="binding site" evidence="4">
    <location>
        <begin position="20"/>
        <end position="24"/>
    </location>
    <ligand>
        <name>ATP</name>
        <dbReference type="ChEBI" id="CHEBI:30616"/>
    </ligand>
</feature>
<dbReference type="EMBL" id="CP012670">
    <property type="protein sequence ID" value="AUX25646.1"/>
    <property type="molecule type" value="Genomic_DNA"/>
</dbReference>
<dbReference type="SUPFAM" id="SSF100950">
    <property type="entry name" value="NagB/RpiA/CoA transferase-like"/>
    <property type="match status" value="1"/>
</dbReference>
<name>A0A4P2Q8V4_SORCE</name>
<dbReference type="GO" id="GO:0046872">
    <property type="term" value="F:metal ion binding"/>
    <property type="evidence" value="ECO:0007669"/>
    <property type="project" value="UniProtKB-KW"/>
</dbReference>
<dbReference type="Gene3D" id="3.40.50.10420">
    <property type="entry name" value="NagB/RpiA/CoA transferase-like"/>
    <property type="match status" value="1"/>
</dbReference>
<protein>
    <recommendedName>
        <fullName evidence="5">5-formyltetrahydrofolate cyclo-ligase</fullName>
        <ecNumber evidence="5">6.3.3.2</ecNumber>
    </recommendedName>
</protein>
<dbReference type="AlphaFoldDB" id="A0A4P2Q8V4"/>
<keyword evidence="2 4" id="KW-0547">Nucleotide-binding</keyword>
<feature type="binding site" evidence="4">
    <location>
        <position position="73"/>
    </location>
    <ligand>
        <name>substrate</name>
    </ligand>
</feature>
<keyword evidence="5" id="KW-0479">Metal-binding</keyword>
<evidence type="ECO:0000256" key="1">
    <source>
        <dbReference type="ARBA" id="ARBA00010638"/>
    </source>
</evidence>
<dbReference type="EC" id="6.3.3.2" evidence="5"/>
<accession>A0A4P2Q8V4</accession>
<dbReference type="Pfam" id="PF01812">
    <property type="entry name" value="5-FTHF_cyc-lig"/>
    <property type="match status" value="1"/>
</dbReference>